<dbReference type="InterPro" id="IPR042240">
    <property type="entry name" value="CHASE_sf"/>
</dbReference>
<dbReference type="PANTHER" id="PTHR46663:SF2">
    <property type="entry name" value="GGDEF DOMAIN-CONTAINING PROTEIN"/>
    <property type="match status" value="1"/>
</dbReference>
<feature type="domain" description="GGDEF" evidence="6">
    <location>
        <begin position="338"/>
        <end position="471"/>
    </location>
</feature>
<dbReference type="GO" id="GO:0016020">
    <property type="term" value="C:membrane"/>
    <property type="evidence" value="ECO:0007669"/>
    <property type="project" value="UniProtKB-SubCell"/>
</dbReference>
<keyword evidence="2" id="KW-0812">Transmembrane</keyword>
<evidence type="ECO:0000313" key="7">
    <source>
        <dbReference type="EMBL" id="MBO0346430.1"/>
    </source>
</evidence>
<dbReference type="EMBL" id="JAFLNF010000006">
    <property type="protein sequence ID" value="MBO0346430.1"/>
    <property type="molecule type" value="Genomic_DNA"/>
</dbReference>
<dbReference type="SUPFAM" id="SSF55073">
    <property type="entry name" value="Nucleotide cyclase"/>
    <property type="match status" value="1"/>
</dbReference>
<dbReference type="InterPro" id="IPR043128">
    <property type="entry name" value="Rev_trsase/Diguanyl_cyclase"/>
</dbReference>
<sequence length="479" mass="52206">MSFRQIMQGTISRRVSVGISLAAAGVVLFASLLLTAHVSGLVADGAKGRQEQQVLAELSKIRARLEGRLLETAALGDGLKSYVSRHVDLSEDDFEFLGANLLDANKNLRSIGLAHGNVLQHIYPLEGNEAAIGVDYRKVPDQWPDIERAMLERKTIVSGPVDLVQGGRALLVRVPIFSPRYSGQPIPEWAYWGVATLVLDEARVFASAGLINSYDDFSVGLTFADAALQPGAHIFGRRFDGSTDALSLPVDVPGADGWVLNARPKVTGLGGYNREVWLNGLVGVGISLMRAGVVFLVLYQLFRVRSLALHDALTGLPNRRLLDQRMEQLVTQEERGGGGFEIVFVDLDGFKPINDTYGHGIGDLLLSEVGRRLCKFAKPGDTVARIGGDEFIIMVSETMPEDARKAYCTSLDAYLDDVIEVSGISLVVRASVGHASYPDDAETISELRRVADTRMYMEKTRKRDLATPDRKTRTLGIAV</sequence>
<dbReference type="GO" id="GO:0007165">
    <property type="term" value="P:signal transduction"/>
    <property type="evidence" value="ECO:0007669"/>
    <property type="project" value="UniProtKB-ARBA"/>
</dbReference>
<keyword evidence="8" id="KW-1185">Reference proteome</keyword>
<evidence type="ECO:0000256" key="1">
    <source>
        <dbReference type="ARBA" id="ARBA00004370"/>
    </source>
</evidence>
<dbReference type="NCBIfam" id="TIGR00254">
    <property type="entry name" value="GGDEF"/>
    <property type="match status" value="1"/>
</dbReference>
<keyword evidence="3" id="KW-1133">Transmembrane helix</keyword>
<dbReference type="PROSITE" id="PS50887">
    <property type="entry name" value="GGDEF"/>
    <property type="match status" value="1"/>
</dbReference>
<proteinExistence type="predicted"/>
<name>A0A939J624_9HYPH</name>
<dbReference type="InterPro" id="IPR006189">
    <property type="entry name" value="CHASE_dom"/>
</dbReference>
<dbReference type="SMART" id="SM01079">
    <property type="entry name" value="CHASE"/>
    <property type="match status" value="1"/>
</dbReference>
<evidence type="ECO:0000313" key="8">
    <source>
        <dbReference type="Proteomes" id="UP000664779"/>
    </source>
</evidence>
<comment type="caution">
    <text evidence="7">The sequence shown here is derived from an EMBL/GenBank/DDBJ whole genome shotgun (WGS) entry which is preliminary data.</text>
</comment>
<dbReference type="AlphaFoldDB" id="A0A939J624"/>
<dbReference type="InterPro" id="IPR052163">
    <property type="entry name" value="DGC-Regulatory_Protein"/>
</dbReference>
<dbReference type="InterPro" id="IPR029787">
    <property type="entry name" value="Nucleotide_cyclase"/>
</dbReference>
<dbReference type="PROSITE" id="PS50839">
    <property type="entry name" value="CHASE"/>
    <property type="match status" value="1"/>
</dbReference>
<feature type="domain" description="CHASE" evidence="5">
    <location>
        <begin position="118"/>
        <end position="210"/>
    </location>
</feature>
<evidence type="ECO:0000256" key="4">
    <source>
        <dbReference type="ARBA" id="ARBA00023136"/>
    </source>
</evidence>
<accession>A0A939J624</accession>
<dbReference type="Gene3D" id="3.30.70.270">
    <property type="match status" value="1"/>
</dbReference>
<reference evidence="7" key="1">
    <citation type="submission" date="2021-03" db="EMBL/GenBank/DDBJ databases">
        <title>Roseibium sp. CAU 1637 isolated from Incheon.</title>
        <authorList>
            <person name="Kim W."/>
        </authorList>
    </citation>
    <scope>NUCLEOTIDE SEQUENCE</scope>
    <source>
        <strain evidence="7">CAU 1637</strain>
    </source>
</reference>
<dbReference type="Pfam" id="PF03924">
    <property type="entry name" value="CHASE"/>
    <property type="match status" value="1"/>
</dbReference>
<evidence type="ECO:0000256" key="2">
    <source>
        <dbReference type="ARBA" id="ARBA00022692"/>
    </source>
</evidence>
<dbReference type="CDD" id="cd01949">
    <property type="entry name" value="GGDEF"/>
    <property type="match status" value="1"/>
</dbReference>
<dbReference type="RefSeq" id="WP_206942194.1">
    <property type="nucleotide sequence ID" value="NZ_JAFLNF010000006.1"/>
</dbReference>
<dbReference type="InterPro" id="IPR000160">
    <property type="entry name" value="GGDEF_dom"/>
</dbReference>
<evidence type="ECO:0000256" key="3">
    <source>
        <dbReference type="ARBA" id="ARBA00022989"/>
    </source>
</evidence>
<dbReference type="SMART" id="SM00267">
    <property type="entry name" value="GGDEF"/>
    <property type="match status" value="1"/>
</dbReference>
<keyword evidence="4" id="KW-0472">Membrane</keyword>
<gene>
    <name evidence="7" type="ORF">J0X15_14445</name>
</gene>
<organism evidence="7 8">
    <name type="scientific">Roseibium limicola</name>
    <dbReference type="NCBI Taxonomy" id="2816037"/>
    <lineage>
        <taxon>Bacteria</taxon>
        <taxon>Pseudomonadati</taxon>
        <taxon>Pseudomonadota</taxon>
        <taxon>Alphaproteobacteria</taxon>
        <taxon>Hyphomicrobiales</taxon>
        <taxon>Stappiaceae</taxon>
        <taxon>Roseibium</taxon>
    </lineage>
</organism>
<dbReference type="Gene3D" id="3.30.450.350">
    <property type="entry name" value="CHASE domain"/>
    <property type="match status" value="1"/>
</dbReference>
<dbReference type="GO" id="GO:0003824">
    <property type="term" value="F:catalytic activity"/>
    <property type="evidence" value="ECO:0007669"/>
    <property type="project" value="UniProtKB-ARBA"/>
</dbReference>
<dbReference type="Proteomes" id="UP000664779">
    <property type="component" value="Unassembled WGS sequence"/>
</dbReference>
<protein>
    <submittedName>
        <fullName evidence="7">Sensor domain-containing diguanylate cyclase</fullName>
    </submittedName>
</protein>
<comment type="subcellular location">
    <subcellularLocation>
        <location evidence="1">Membrane</location>
    </subcellularLocation>
</comment>
<dbReference type="PANTHER" id="PTHR46663">
    <property type="entry name" value="DIGUANYLATE CYCLASE DGCT-RELATED"/>
    <property type="match status" value="1"/>
</dbReference>
<dbReference type="Pfam" id="PF00990">
    <property type="entry name" value="GGDEF"/>
    <property type="match status" value="1"/>
</dbReference>
<evidence type="ECO:0000259" key="5">
    <source>
        <dbReference type="PROSITE" id="PS50839"/>
    </source>
</evidence>
<evidence type="ECO:0000259" key="6">
    <source>
        <dbReference type="PROSITE" id="PS50887"/>
    </source>
</evidence>